<dbReference type="InterPro" id="IPR051710">
    <property type="entry name" value="Phosphatase_SH3-domain"/>
</dbReference>
<evidence type="ECO:0000313" key="2">
    <source>
        <dbReference type="Proteomes" id="UP001295684"/>
    </source>
</evidence>
<dbReference type="InterPro" id="IPR013078">
    <property type="entry name" value="His_Pase_superF_clade-1"/>
</dbReference>
<dbReference type="Proteomes" id="UP001295684">
    <property type="component" value="Unassembled WGS sequence"/>
</dbReference>
<accession>A0AAD1XME1</accession>
<proteinExistence type="predicted"/>
<dbReference type="Pfam" id="PF00300">
    <property type="entry name" value="His_Phos_1"/>
    <property type="match status" value="1"/>
</dbReference>
<dbReference type="InterPro" id="IPR029033">
    <property type="entry name" value="His_PPase_superfam"/>
</dbReference>
<evidence type="ECO:0008006" key="3">
    <source>
        <dbReference type="Google" id="ProtNLM"/>
    </source>
</evidence>
<dbReference type="AlphaFoldDB" id="A0AAD1XME1"/>
<organism evidence="1 2">
    <name type="scientific">Euplotes crassus</name>
    <dbReference type="NCBI Taxonomy" id="5936"/>
    <lineage>
        <taxon>Eukaryota</taxon>
        <taxon>Sar</taxon>
        <taxon>Alveolata</taxon>
        <taxon>Ciliophora</taxon>
        <taxon>Intramacronucleata</taxon>
        <taxon>Spirotrichea</taxon>
        <taxon>Hypotrichia</taxon>
        <taxon>Euplotida</taxon>
        <taxon>Euplotidae</taxon>
        <taxon>Moneuplotes</taxon>
    </lineage>
</organism>
<comment type="caution">
    <text evidence="1">The sequence shown here is derived from an EMBL/GenBank/DDBJ whole genome shotgun (WGS) entry which is preliminary data.</text>
</comment>
<name>A0AAD1XME1_EUPCR</name>
<sequence>MISKASLHFFKSQVRNYFKLITLNGKTYEVPPNFREPVYDMEKLQNSSNVILMRHGNTLFNLSYDQIFFEKGYGNEILDLWHDDSFRDSPLSDFGIEQCKHTAQFAEQFDIDMVLISPMRRTLQTAHYLLRNHPQKDEIKYVVHPGIREHVYGYCEMTRNWGDKYNRIYKNLFPNLDISLMMNQDGTYDELFYSKDFQPEVSERFKGMSKKTIDHLIMEAARDNFPKAAENLESTCDRTQRVKEYVRNHIQTRSPEKANKKILLITHCVTLRIWMGNWSGMSKPYQDFPKNTYWVCNCEFYPDIDYDYATPI</sequence>
<dbReference type="EMBL" id="CAMPGE010016966">
    <property type="protein sequence ID" value="CAI2375478.1"/>
    <property type="molecule type" value="Genomic_DNA"/>
</dbReference>
<dbReference type="SUPFAM" id="SSF53254">
    <property type="entry name" value="Phosphoglycerate mutase-like"/>
    <property type="match status" value="1"/>
</dbReference>
<reference evidence="1" key="1">
    <citation type="submission" date="2023-07" db="EMBL/GenBank/DDBJ databases">
        <authorList>
            <consortium name="AG Swart"/>
            <person name="Singh M."/>
            <person name="Singh A."/>
            <person name="Seah K."/>
            <person name="Emmerich C."/>
        </authorList>
    </citation>
    <scope>NUCLEOTIDE SEQUENCE</scope>
    <source>
        <strain evidence="1">DP1</strain>
    </source>
</reference>
<dbReference type="PANTHER" id="PTHR16469">
    <property type="entry name" value="UBIQUITIN-ASSOCIATED AND SH3 DOMAIN-CONTAINING BA-RELATED"/>
    <property type="match status" value="1"/>
</dbReference>
<evidence type="ECO:0000313" key="1">
    <source>
        <dbReference type="EMBL" id="CAI2375478.1"/>
    </source>
</evidence>
<dbReference type="SMART" id="SM00855">
    <property type="entry name" value="PGAM"/>
    <property type="match status" value="1"/>
</dbReference>
<gene>
    <name evidence="1" type="ORF">ECRASSUSDP1_LOCUS16840</name>
</gene>
<protein>
    <recommendedName>
        <fullName evidence="3">Phosphoglycerate mutase family protein</fullName>
    </recommendedName>
</protein>
<dbReference type="Gene3D" id="3.40.50.1240">
    <property type="entry name" value="Phosphoglycerate mutase-like"/>
    <property type="match status" value="1"/>
</dbReference>
<dbReference type="PANTHER" id="PTHR16469:SF27">
    <property type="entry name" value="UBIQUITIN-ASSOCIATED AND SH3 DOMAIN-CONTAINING BA-RELATED"/>
    <property type="match status" value="1"/>
</dbReference>
<dbReference type="CDD" id="cd07067">
    <property type="entry name" value="HP_PGM_like"/>
    <property type="match status" value="1"/>
</dbReference>
<keyword evidence="2" id="KW-1185">Reference proteome</keyword>